<feature type="chain" id="PRO_5015173251" description="Nudix hydrolase domain-containing protein" evidence="1">
    <location>
        <begin position="19"/>
        <end position="233"/>
    </location>
</feature>
<dbReference type="EMBL" id="MAVT02000231">
    <property type="protein sequence ID" value="POS77897.1"/>
    <property type="molecule type" value="Genomic_DNA"/>
</dbReference>
<dbReference type="InterPro" id="IPR000086">
    <property type="entry name" value="NUDIX_hydrolase_dom"/>
</dbReference>
<dbReference type="Gene3D" id="3.90.79.10">
    <property type="entry name" value="Nucleoside Triphosphate Pyrophosphohydrolase"/>
    <property type="match status" value="1"/>
</dbReference>
<feature type="signal peptide" evidence="1">
    <location>
        <begin position="1"/>
        <end position="18"/>
    </location>
</feature>
<dbReference type="InterPro" id="IPR015797">
    <property type="entry name" value="NUDIX_hydrolase-like_dom_sf"/>
</dbReference>
<dbReference type="Proteomes" id="UP000094444">
    <property type="component" value="Unassembled WGS sequence"/>
</dbReference>
<evidence type="ECO:0000313" key="3">
    <source>
        <dbReference type="EMBL" id="POS77897.1"/>
    </source>
</evidence>
<gene>
    <name evidence="3" type="ORF">DHEL01_v203712</name>
</gene>
<accession>A0A2P5I614</accession>
<reference evidence="3" key="1">
    <citation type="submission" date="2017-09" db="EMBL/GenBank/DDBJ databases">
        <title>Polyketide synthases of a Diaporthe helianthi virulent isolate.</title>
        <authorList>
            <person name="Baroncelli R."/>
        </authorList>
    </citation>
    <scope>NUCLEOTIDE SEQUENCE [LARGE SCALE GENOMIC DNA]</scope>
    <source>
        <strain evidence="3">7/96</strain>
    </source>
</reference>
<evidence type="ECO:0000256" key="1">
    <source>
        <dbReference type="SAM" id="SignalP"/>
    </source>
</evidence>
<evidence type="ECO:0000259" key="2">
    <source>
        <dbReference type="PROSITE" id="PS51462"/>
    </source>
</evidence>
<dbReference type="OrthoDB" id="2011998at2759"/>
<protein>
    <recommendedName>
        <fullName evidence="2">Nudix hydrolase domain-containing protein</fullName>
    </recommendedName>
</protein>
<dbReference type="PROSITE" id="PS51462">
    <property type="entry name" value="NUDIX"/>
    <property type="match status" value="1"/>
</dbReference>
<comment type="caution">
    <text evidence="3">The sequence shown here is derived from an EMBL/GenBank/DDBJ whole genome shotgun (WGS) entry which is preliminary data.</text>
</comment>
<sequence length="233" mass="25752">MLLLVLGRLFLYAALAAAASNALIIPTTTNKHELSRRDMNVGSREASAWLSPQHMPEVEATGSLVVRQGDSGDSDKEGSIIRGGKRLRAGVLAITEDKRVVMLNNGGSDWIFPRGGIDTRYDNYDEANPVPAFRRAASREAFEEAGIIHAADPLDEENFQLLVHDSDSVEYWFSVPLFSLSETFTEREAGRTIYVHEFTLTEAREKLSISNEKRQILMLQALEEAASKGLVDG</sequence>
<proteinExistence type="predicted"/>
<dbReference type="AlphaFoldDB" id="A0A2P5I614"/>
<feature type="domain" description="Nudix hydrolase" evidence="2">
    <location>
        <begin position="84"/>
        <end position="222"/>
    </location>
</feature>
<evidence type="ECO:0000313" key="4">
    <source>
        <dbReference type="Proteomes" id="UP000094444"/>
    </source>
</evidence>
<organism evidence="3 4">
    <name type="scientific">Diaporthe helianthi</name>
    <dbReference type="NCBI Taxonomy" id="158607"/>
    <lineage>
        <taxon>Eukaryota</taxon>
        <taxon>Fungi</taxon>
        <taxon>Dikarya</taxon>
        <taxon>Ascomycota</taxon>
        <taxon>Pezizomycotina</taxon>
        <taxon>Sordariomycetes</taxon>
        <taxon>Sordariomycetidae</taxon>
        <taxon>Diaporthales</taxon>
        <taxon>Diaporthaceae</taxon>
        <taxon>Diaporthe</taxon>
    </lineage>
</organism>
<dbReference type="InParanoid" id="A0A2P5I614"/>
<dbReference type="SUPFAM" id="SSF55811">
    <property type="entry name" value="Nudix"/>
    <property type="match status" value="1"/>
</dbReference>
<keyword evidence="1" id="KW-0732">Signal</keyword>
<keyword evidence="4" id="KW-1185">Reference proteome</keyword>
<name>A0A2P5I614_DIAHE</name>